<feature type="domain" description="Histidine kinase" evidence="3">
    <location>
        <begin position="929"/>
        <end position="1132"/>
    </location>
</feature>
<dbReference type="PROSITE" id="PS50112">
    <property type="entry name" value="PAS"/>
    <property type="match status" value="3"/>
</dbReference>
<dbReference type="Gene3D" id="3.30.450.20">
    <property type="entry name" value="PAS domain"/>
    <property type="match status" value="5"/>
</dbReference>
<feature type="domain" description="PAS" evidence="5">
    <location>
        <begin position="263"/>
        <end position="309"/>
    </location>
</feature>
<dbReference type="Pfam" id="PF00072">
    <property type="entry name" value="Response_reg"/>
    <property type="match status" value="1"/>
</dbReference>
<organism evidence="8 10">
    <name type="scientific">Halapricum hydrolyticum</name>
    <dbReference type="NCBI Taxonomy" id="2979991"/>
    <lineage>
        <taxon>Archaea</taxon>
        <taxon>Methanobacteriati</taxon>
        <taxon>Methanobacteriota</taxon>
        <taxon>Stenosarchaea group</taxon>
        <taxon>Halobacteria</taxon>
        <taxon>Halobacteriales</taxon>
        <taxon>Haloarculaceae</taxon>
        <taxon>Halapricum</taxon>
    </lineage>
</organism>
<keyword evidence="2" id="KW-0175">Coiled coil</keyword>
<dbReference type="PANTHER" id="PTHR44757:SF2">
    <property type="entry name" value="BIOFILM ARCHITECTURE MAINTENANCE PROTEIN MBAA"/>
    <property type="match status" value="1"/>
</dbReference>
<dbReference type="InterPro" id="IPR013656">
    <property type="entry name" value="PAS_4"/>
</dbReference>
<dbReference type="CDD" id="cd00156">
    <property type="entry name" value="REC"/>
    <property type="match status" value="1"/>
</dbReference>
<dbReference type="Proteomes" id="UP001209746">
    <property type="component" value="Unassembled WGS sequence"/>
</dbReference>
<evidence type="ECO:0000259" key="4">
    <source>
        <dbReference type="PROSITE" id="PS50110"/>
    </source>
</evidence>
<dbReference type="InterPro" id="IPR001789">
    <property type="entry name" value="Sig_transdc_resp-reg_receiver"/>
</dbReference>
<feature type="domain" description="PAS" evidence="5">
    <location>
        <begin position="389"/>
        <end position="459"/>
    </location>
</feature>
<accession>A0AAE3ID87</accession>
<dbReference type="PROSITE" id="PS50110">
    <property type="entry name" value="RESPONSE_REGULATORY"/>
    <property type="match status" value="1"/>
</dbReference>
<dbReference type="PROSITE" id="PS50113">
    <property type="entry name" value="PAC"/>
    <property type="match status" value="3"/>
</dbReference>
<dbReference type="EMBL" id="JAOPKD010000019">
    <property type="protein sequence ID" value="MCU4728067.1"/>
    <property type="molecule type" value="Genomic_DNA"/>
</dbReference>
<feature type="domain" description="PAC" evidence="6">
    <location>
        <begin position="336"/>
        <end position="388"/>
    </location>
</feature>
<dbReference type="Pfam" id="PF08448">
    <property type="entry name" value="PAS_4"/>
    <property type="match status" value="2"/>
</dbReference>
<comment type="caution">
    <text evidence="1">Lacks conserved residue(s) required for the propagation of feature annotation.</text>
</comment>
<dbReference type="InterPro" id="IPR003594">
    <property type="entry name" value="HATPase_dom"/>
</dbReference>
<dbReference type="PRINTS" id="PR00344">
    <property type="entry name" value="BCTRLSENSOR"/>
</dbReference>
<dbReference type="SMART" id="SM00086">
    <property type="entry name" value="PAC"/>
    <property type="match status" value="4"/>
</dbReference>
<evidence type="ECO:0000259" key="6">
    <source>
        <dbReference type="PROSITE" id="PS50113"/>
    </source>
</evidence>
<dbReference type="InterPro" id="IPR029016">
    <property type="entry name" value="GAF-like_dom_sf"/>
</dbReference>
<name>A0AAE3ID87_9EURY</name>
<keyword evidence="9" id="KW-1185">Reference proteome</keyword>
<feature type="domain" description="Response regulatory" evidence="4">
    <location>
        <begin position="11"/>
        <end position="127"/>
    </location>
</feature>
<dbReference type="Proteomes" id="UP001208186">
    <property type="component" value="Unassembled WGS sequence"/>
</dbReference>
<dbReference type="GO" id="GO:0016772">
    <property type="term" value="F:transferase activity, transferring phosphorus-containing groups"/>
    <property type="evidence" value="ECO:0007669"/>
    <property type="project" value="InterPro"/>
</dbReference>
<dbReference type="PROSITE" id="PS50109">
    <property type="entry name" value="HIS_KIN"/>
    <property type="match status" value="1"/>
</dbReference>
<dbReference type="CDD" id="cd00075">
    <property type="entry name" value="HATPase"/>
    <property type="match status" value="1"/>
</dbReference>
<evidence type="ECO:0000256" key="2">
    <source>
        <dbReference type="SAM" id="Coils"/>
    </source>
</evidence>
<sequence>MDDTPRSERSTVLYVEADPDRASTFDREISSLSCFDIITVPTADAAVEVLHSRNDIACIVSRYELPSVDGIALLETVRAQDPNVPFILISESGDEEITSRAIHARVTDYFTHSDIESNGAQLATLIRQAVEYQRTRTPVAKPDVERKAILEAVLDPILVVQDTEIVYANERALDIFGAEDRTAVLGTSPVDLFSSGTEEITSDVLDAIQRGDRNVDRLDQGCAGLDHAPDLLELTAAAIEWDDDTAVFLICRDVSDARERRKRLRYFRKAVEAAGYAVYIADTDGTIEYVNPAFETITGYQREAAVGSNPRILHSGEMPDGYFEDLWETIRSGAVWHEEVINRRKNGELYHAEQTIAPIVDDDSEVDAFVAIQTDITKRKEQQQQLAAERNRIRAITNAIPDVAIVYDRDGRYRDVLTGSEDLLVDDATALIGSTVAEVLEPDVAQLLRDAIEESLDTETVKTVEYVLDLPDGQTWFEGRIAPIPGGDREEVVMLARDVTDRKEREDRLRHYRQAVESSMDLLTAVDTDFNYIFANEMYRAYHDIDTEVLRGKPVADVLSTDEFETAKRHLESASDGETVEYEMTRSHPELGERTLDIRYFPIRDANGEVVAVGAAMRDITEQQRQLETIRRLSSYHKVLSDINQSLVRATETDELLDEAGTIIANSELFECASITLVEGAYSGFFCASNFDRDPACGGFHTAEYVERVFEQGTLEIEDVTAAEFDQHATDRPSHPGVAIAITHDENDYGVLTVHFPPGAEPNDPEIDLLEEIADDLGLFIRNQEIDRERRQRERELQDQKQRYESLFDNIRDAVLVADSERRIVDCNPAFTELFGYELEDIEGKSTKYVYENETEFERMGDTIETHLDEPRFTQVTTYEKKTGQTFPGETNVFYLRNADDEIVGAIGLIRDISDRQQRLRQITVIDRILRHNLRNDLHVVQAFANMIRESGSGDVTEYAERILDTNGRIRDIVNEQRKITKFLSETPETETIDLVPVVEALVAGATERYPAADIDTDLPAECPVRAVPAIDQAIEELIENAIVYSDAERSAVSVHIERNGSTVGISLADNGPGIPEMEREVLTENAEEPLYHGSGLGLWLVNLIVDQSDGVLEFDENEPRGSVVTVTLPRA</sequence>
<feature type="domain" description="PAC" evidence="6">
    <location>
        <begin position="578"/>
        <end position="632"/>
    </location>
</feature>
<dbReference type="InterPro" id="IPR036890">
    <property type="entry name" value="HATPase_C_sf"/>
</dbReference>
<dbReference type="SMART" id="SM00448">
    <property type="entry name" value="REC"/>
    <property type="match status" value="1"/>
</dbReference>
<dbReference type="InterPro" id="IPR035965">
    <property type="entry name" value="PAS-like_dom_sf"/>
</dbReference>
<evidence type="ECO:0000259" key="3">
    <source>
        <dbReference type="PROSITE" id="PS50109"/>
    </source>
</evidence>
<dbReference type="Pfam" id="PF13426">
    <property type="entry name" value="PAS_9"/>
    <property type="match status" value="3"/>
</dbReference>
<dbReference type="Gene3D" id="3.30.450.40">
    <property type="match status" value="1"/>
</dbReference>
<dbReference type="InterPro" id="IPR000014">
    <property type="entry name" value="PAS"/>
</dbReference>
<dbReference type="SUPFAM" id="SSF55781">
    <property type="entry name" value="GAF domain-like"/>
    <property type="match status" value="1"/>
</dbReference>
<protein>
    <submittedName>
        <fullName evidence="8">PAS domain S-box protein</fullName>
    </submittedName>
</protein>
<dbReference type="EMBL" id="JAOPKC010000029">
    <property type="protein sequence ID" value="MCU4719456.1"/>
    <property type="molecule type" value="Genomic_DNA"/>
</dbReference>
<evidence type="ECO:0000313" key="10">
    <source>
        <dbReference type="Proteomes" id="UP001209746"/>
    </source>
</evidence>
<dbReference type="SUPFAM" id="SSF52172">
    <property type="entry name" value="CheY-like"/>
    <property type="match status" value="1"/>
</dbReference>
<comment type="caution">
    <text evidence="8">The sequence shown here is derived from an EMBL/GenBank/DDBJ whole genome shotgun (WGS) entry which is preliminary data.</text>
</comment>
<evidence type="ECO:0000313" key="8">
    <source>
        <dbReference type="EMBL" id="MCU4728067.1"/>
    </source>
</evidence>
<evidence type="ECO:0000313" key="7">
    <source>
        <dbReference type="EMBL" id="MCU4719456.1"/>
    </source>
</evidence>
<feature type="domain" description="PAC" evidence="6">
    <location>
        <begin position="872"/>
        <end position="925"/>
    </location>
</feature>
<dbReference type="Gene3D" id="3.30.565.10">
    <property type="entry name" value="Histidine kinase-like ATPase, C-terminal domain"/>
    <property type="match status" value="1"/>
</dbReference>
<dbReference type="NCBIfam" id="TIGR00229">
    <property type="entry name" value="sensory_box"/>
    <property type="match status" value="4"/>
</dbReference>
<dbReference type="RefSeq" id="WP_315910202.1">
    <property type="nucleotide sequence ID" value="NZ_JAOPKC010000029.1"/>
</dbReference>
<dbReference type="Gene3D" id="3.40.50.2300">
    <property type="match status" value="1"/>
</dbReference>
<dbReference type="SMART" id="SM00091">
    <property type="entry name" value="PAS"/>
    <property type="match status" value="5"/>
</dbReference>
<dbReference type="InterPro" id="IPR001610">
    <property type="entry name" value="PAC"/>
</dbReference>
<dbReference type="InterPro" id="IPR000700">
    <property type="entry name" value="PAS-assoc_C"/>
</dbReference>
<evidence type="ECO:0000256" key="1">
    <source>
        <dbReference type="PROSITE-ProRule" id="PRU00169"/>
    </source>
</evidence>
<dbReference type="InterPro" id="IPR052155">
    <property type="entry name" value="Biofilm_reg_signaling"/>
</dbReference>
<dbReference type="InterPro" id="IPR004358">
    <property type="entry name" value="Sig_transdc_His_kin-like_C"/>
</dbReference>
<evidence type="ECO:0000313" key="9">
    <source>
        <dbReference type="Proteomes" id="UP001208186"/>
    </source>
</evidence>
<feature type="coiled-coil region" evidence="2">
    <location>
        <begin position="783"/>
        <end position="814"/>
    </location>
</feature>
<gene>
    <name evidence="8" type="ORF">OB914_14005</name>
    <name evidence="7" type="ORF">OB916_15510</name>
</gene>
<dbReference type="SUPFAM" id="SSF55785">
    <property type="entry name" value="PYP-like sensor domain (PAS domain)"/>
    <property type="match status" value="5"/>
</dbReference>
<proteinExistence type="predicted"/>
<dbReference type="InterPro" id="IPR005467">
    <property type="entry name" value="His_kinase_dom"/>
</dbReference>
<dbReference type="GO" id="GO:0000160">
    <property type="term" value="P:phosphorelay signal transduction system"/>
    <property type="evidence" value="ECO:0007669"/>
    <property type="project" value="InterPro"/>
</dbReference>
<dbReference type="CDD" id="cd00130">
    <property type="entry name" value="PAS"/>
    <property type="match status" value="3"/>
</dbReference>
<dbReference type="InterPro" id="IPR011006">
    <property type="entry name" value="CheY-like_superfamily"/>
</dbReference>
<dbReference type="Pfam" id="PF02518">
    <property type="entry name" value="HATPase_c"/>
    <property type="match status" value="1"/>
</dbReference>
<dbReference type="SMART" id="SM00387">
    <property type="entry name" value="HATPase_c"/>
    <property type="match status" value="1"/>
</dbReference>
<feature type="domain" description="PAS" evidence="5">
    <location>
        <begin position="800"/>
        <end position="871"/>
    </location>
</feature>
<evidence type="ECO:0000259" key="5">
    <source>
        <dbReference type="PROSITE" id="PS50112"/>
    </source>
</evidence>
<reference evidence="8" key="1">
    <citation type="submission" date="2023-02" db="EMBL/GenBank/DDBJ databases">
        <title>Enrichment on poylsaccharides allowed isolation of novel metabolic and taxonomic groups of Haloarchaea.</title>
        <authorList>
            <person name="Sorokin D.Y."/>
            <person name="Elcheninov A.G."/>
            <person name="Khizhniak T.V."/>
            <person name="Kolganova T.V."/>
            <person name="Kublanov I.V."/>
        </authorList>
    </citation>
    <scope>NUCLEOTIDE SEQUENCE</scope>
    <source>
        <strain evidence="7 9">HArc-curdl5-1</strain>
        <strain evidence="8">HArc-curdl7</strain>
    </source>
</reference>
<dbReference type="SUPFAM" id="SSF55874">
    <property type="entry name" value="ATPase domain of HSP90 chaperone/DNA topoisomerase II/histidine kinase"/>
    <property type="match status" value="1"/>
</dbReference>
<dbReference type="PANTHER" id="PTHR44757">
    <property type="entry name" value="DIGUANYLATE CYCLASE DGCP"/>
    <property type="match status" value="1"/>
</dbReference>
<dbReference type="AlphaFoldDB" id="A0AAE3ID87"/>